<dbReference type="RefSeq" id="WP_106160586.1">
    <property type="nucleotide sequence ID" value="NZ_PVTT01000002.1"/>
</dbReference>
<evidence type="ECO:0000313" key="6">
    <source>
        <dbReference type="Proteomes" id="UP000238801"/>
    </source>
</evidence>
<name>A0A2T0X1V9_9RHOB</name>
<dbReference type="EC" id="4.2.1.96" evidence="4"/>
<evidence type="ECO:0000256" key="4">
    <source>
        <dbReference type="HAMAP-Rule" id="MF_00434"/>
    </source>
</evidence>
<comment type="caution">
    <text evidence="5">The sequence shown here is derived from an EMBL/GenBank/DDBJ whole genome shotgun (WGS) entry which is preliminary data.</text>
</comment>
<dbReference type="GO" id="GO:0008124">
    <property type="term" value="F:4-alpha-hydroxytetrahydrobiopterin dehydratase activity"/>
    <property type="evidence" value="ECO:0007669"/>
    <property type="project" value="UniProtKB-UniRule"/>
</dbReference>
<dbReference type="AlphaFoldDB" id="A0A2T0X1V9"/>
<dbReference type="EMBL" id="PVTT01000002">
    <property type="protein sequence ID" value="PRY92936.1"/>
    <property type="molecule type" value="Genomic_DNA"/>
</dbReference>
<keyword evidence="6" id="KW-1185">Reference proteome</keyword>
<evidence type="ECO:0000256" key="3">
    <source>
        <dbReference type="ARBA" id="ARBA00023239"/>
    </source>
</evidence>
<dbReference type="PANTHER" id="PTHR12599">
    <property type="entry name" value="PTERIN-4-ALPHA-CARBINOLAMINE DEHYDRATASE"/>
    <property type="match status" value="1"/>
</dbReference>
<dbReference type="InterPro" id="IPR036428">
    <property type="entry name" value="PCD_sf"/>
</dbReference>
<sequence length="95" mass="10809">MSRPRRLSPGEVEEALASLPEWRQADGALRRRYRFADFGEAWAFMTRCALLAEKVDHHPDWRNVWSRVDVALTTHDAGGVTQLDVEMARAMDALA</sequence>
<dbReference type="GO" id="GO:0006729">
    <property type="term" value="P:tetrahydrobiopterin biosynthetic process"/>
    <property type="evidence" value="ECO:0007669"/>
    <property type="project" value="InterPro"/>
</dbReference>
<dbReference type="Proteomes" id="UP000238801">
    <property type="component" value="Unassembled WGS sequence"/>
</dbReference>
<dbReference type="CDD" id="cd00914">
    <property type="entry name" value="PCD_DCoH_subfamily_b"/>
    <property type="match status" value="1"/>
</dbReference>
<dbReference type="OrthoDB" id="9794987at2"/>
<comment type="catalytic activity">
    <reaction evidence="1 4">
        <text>(4aS,6R)-4a-hydroxy-L-erythro-5,6,7,8-tetrahydrobiopterin = (6R)-L-erythro-6,7-dihydrobiopterin + H2O</text>
        <dbReference type="Rhea" id="RHEA:11920"/>
        <dbReference type="ChEBI" id="CHEBI:15377"/>
        <dbReference type="ChEBI" id="CHEBI:15642"/>
        <dbReference type="ChEBI" id="CHEBI:43120"/>
        <dbReference type="EC" id="4.2.1.96"/>
    </reaction>
</comment>
<dbReference type="Pfam" id="PF01329">
    <property type="entry name" value="Pterin_4a"/>
    <property type="match status" value="1"/>
</dbReference>
<dbReference type="InterPro" id="IPR001533">
    <property type="entry name" value="Pterin_deHydtase"/>
</dbReference>
<dbReference type="Gene3D" id="3.30.1360.20">
    <property type="entry name" value="Transcriptional coactivator/pterin dehydratase"/>
    <property type="match status" value="1"/>
</dbReference>
<evidence type="ECO:0000256" key="1">
    <source>
        <dbReference type="ARBA" id="ARBA00001554"/>
    </source>
</evidence>
<accession>A0A2T0X1V9</accession>
<proteinExistence type="inferred from homology"/>
<evidence type="ECO:0000313" key="5">
    <source>
        <dbReference type="EMBL" id="PRY92936.1"/>
    </source>
</evidence>
<protein>
    <recommendedName>
        <fullName evidence="4">Putative pterin-4-alpha-carbinolamine dehydratase</fullName>
        <shortName evidence="4">PHS</shortName>
        <ecNumber evidence="4">4.2.1.96</ecNumber>
    </recommendedName>
    <alternativeName>
        <fullName evidence="4">4-alpha-hydroxy-tetrahydropterin dehydratase</fullName>
    </alternativeName>
    <alternativeName>
        <fullName evidence="4">Pterin carbinolamine dehydratase</fullName>
        <shortName evidence="4">PCD</shortName>
    </alternativeName>
</protein>
<dbReference type="NCBIfam" id="NF002018">
    <property type="entry name" value="PRK00823.1-3"/>
    <property type="match status" value="1"/>
</dbReference>
<dbReference type="NCBIfam" id="NF002017">
    <property type="entry name" value="PRK00823.1-2"/>
    <property type="match status" value="1"/>
</dbReference>
<gene>
    <name evidence="5" type="ORF">BCF33_1799</name>
</gene>
<comment type="similarity">
    <text evidence="2 4">Belongs to the pterin-4-alpha-carbinolamine dehydratase family.</text>
</comment>
<dbReference type="PANTHER" id="PTHR12599:SF0">
    <property type="entry name" value="PTERIN-4-ALPHA-CARBINOLAMINE DEHYDRATASE"/>
    <property type="match status" value="1"/>
</dbReference>
<keyword evidence="3 4" id="KW-0456">Lyase</keyword>
<dbReference type="HAMAP" id="MF_00434">
    <property type="entry name" value="Pterin_4_alpha"/>
    <property type="match status" value="1"/>
</dbReference>
<reference evidence="5 6" key="1">
    <citation type="submission" date="2018-03" db="EMBL/GenBank/DDBJ databases">
        <title>Genomic Encyclopedia of Archaeal and Bacterial Type Strains, Phase II (KMG-II): from individual species to whole genera.</title>
        <authorList>
            <person name="Goeker M."/>
        </authorList>
    </citation>
    <scope>NUCLEOTIDE SEQUENCE [LARGE SCALE GENOMIC DNA]</scope>
    <source>
        <strain evidence="5 6">DSM 29318</strain>
    </source>
</reference>
<dbReference type="SUPFAM" id="SSF55248">
    <property type="entry name" value="PCD-like"/>
    <property type="match status" value="1"/>
</dbReference>
<organism evidence="5 6">
    <name type="scientific">Hasllibacter halocynthiae</name>
    <dbReference type="NCBI Taxonomy" id="595589"/>
    <lineage>
        <taxon>Bacteria</taxon>
        <taxon>Pseudomonadati</taxon>
        <taxon>Pseudomonadota</taxon>
        <taxon>Alphaproteobacteria</taxon>
        <taxon>Rhodobacterales</taxon>
        <taxon>Roseobacteraceae</taxon>
        <taxon>Hasllibacter</taxon>
    </lineage>
</organism>
<evidence type="ECO:0000256" key="2">
    <source>
        <dbReference type="ARBA" id="ARBA00006472"/>
    </source>
</evidence>